<gene>
    <name evidence="3" type="ORF">F2Q69_00053614</name>
</gene>
<dbReference type="Proteomes" id="UP000712600">
    <property type="component" value="Unassembled WGS sequence"/>
</dbReference>
<organism evidence="3 4">
    <name type="scientific">Brassica cretica</name>
    <name type="common">Mustard</name>
    <dbReference type="NCBI Taxonomy" id="69181"/>
    <lineage>
        <taxon>Eukaryota</taxon>
        <taxon>Viridiplantae</taxon>
        <taxon>Streptophyta</taxon>
        <taxon>Embryophyta</taxon>
        <taxon>Tracheophyta</taxon>
        <taxon>Spermatophyta</taxon>
        <taxon>Magnoliopsida</taxon>
        <taxon>eudicotyledons</taxon>
        <taxon>Gunneridae</taxon>
        <taxon>Pentapetalae</taxon>
        <taxon>rosids</taxon>
        <taxon>malvids</taxon>
        <taxon>Brassicales</taxon>
        <taxon>Brassicaceae</taxon>
        <taxon>Brassiceae</taxon>
        <taxon>Brassica</taxon>
    </lineage>
</organism>
<evidence type="ECO:0008006" key="5">
    <source>
        <dbReference type="Google" id="ProtNLM"/>
    </source>
</evidence>
<evidence type="ECO:0000313" key="4">
    <source>
        <dbReference type="Proteomes" id="UP000712600"/>
    </source>
</evidence>
<protein>
    <recommendedName>
        <fullName evidence="5">Secreted protein</fullName>
    </recommendedName>
</protein>
<dbReference type="EMBL" id="QGKX02002183">
    <property type="protein sequence ID" value="KAF3488888.1"/>
    <property type="molecule type" value="Genomic_DNA"/>
</dbReference>
<keyword evidence="2" id="KW-0732">Signal</keyword>
<evidence type="ECO:0000256" key="1">
    <source>
        <dbReference type="SAM" id="MobiDB-lite"/>
    </source>
</evidence>
<feature type="chain" id="PRO_5035732139" description="Secreted protein" evidence="2">
    <location>
        <begin position="21"/>
        <end position="113"/>
    </location>
</feature>
<name>A0A8S9N521_BRACR</name>
<comment type="caution">
    <text evidence="3">The sequence shown here is derived from an EMBL/GenBank/DDBJ whole genome shotgun (WGS) entry which is preliminary data.</text>
</comment>
<proteinExistence type="predicted"/>
<dbReference type="AlphaFoldDB" id="A0A8S9N521"/>
<reference evidence="3" key="1">
    <citation type="submission" date="2019-12" db="EMBL/GenBank/DDBJ databases">
        <title>Genome sequencing and annotation of Brassica cretica.</title>
        <authorList>
            <person name="Studholme D.J."/>
            <person name="Sarris P."/>
        </authorList>
    </citation>
    <scope>NUCLEOTIDE SEQUENCE</scope>
    <source>
        <strain evidence="3">PFS-109/04</strain>
        <tissue evidence="3">Leaf</tissue>
    </source>
</reference>
<sequence>MEIELGHCLVSIIALGLASGTPVPFARSGPRSLFLSPCSSCRFLPWSMTAGVGCSRRGSAVFGVPKHPLVIAFRIHFMRPFYFCAESLSSSDGRRHHQRHHQGGLGHMQCRLQ</sequence>
<accession>A0A8S9N521</accession>
<evidence type="ECO:0000256" key="2">
    <source>
        <dbReference type="SAM" id="SignalP"/>
    </source>
</evidence>
<feature type="region of interest" description="Disordered" evidence="1">
    <location>
        <begin position="94"/>
        <end position="113"/>
    </location>
</feature>
<feature type="signal peptide" evidence="2">
    <location>
        <begin position="1"/>
        <end position="20"/>
    </location>
</feature>
<evidence type="ECO:0000313" key="3">
    <source>
        <dbReference type="EMBL" id="KAF3488888.1"/>
    </source>
</evidence>